<dbReference type="PANTHER" id="PTHR23235">
    <property type="entry name" value="KRUEPPEL-LIKE TRANSCRIPTION FACTOR"/>
    <property type="match status" value="1"/>
</dbReference>
<feature type="region of interest" description="Disordered" evidence="5">
    <location>
        <begin position="1"/>
        <end position="97"/>
    </location>
</feature>
<organism evidence="7 8">
    <name type="scientific">Sporothrix bragantina</name>
    <dbReference type="NCBI Taxonomy" id="671064"/>
    <lineage>
        <taxon>Eukaryota</taxon>
        <taxon>Fungi</taxon>
        <taxon>Dikarya</taxon>
        <taxon>Ascomycota</taxon>
        <taxon>Pezizomycotina</taxon>
        <taxon>Sordariomycetes</taxon>
        <taxon>Sordariomycetidae</taxon>
        <taxon>Ophiostomatales</taxon>
        <taxon>Ophiostomataceae</taxon>
        <taxon>Sporothrix</taxon>
    </lineage>
</organism>
<dbReference type="InterPro" id="IPR013087">
    <property type="entry name" value="Znf_C2H2_type"/>
</dbReference>
<feature type="domain" description="C2H2-type" evidence="6">
    <location>
        <begin position="99"/>
        <end position="129"/>
    </location>
</feature>
<comment type="caution">
    <text evidence="7">The sequence shown here is derived from an EMBL/GenBank/DDBJ whole genome shotgun (WGS) entry which is preliminary data.</text>
</comment>
<feature type="compositionally biased region" description="Basic and acidic residues" evidence="5">
    <location>
        <begin position="366"/>
        <end position="379"/>
    </location>
</feature>
<proteinExistence type="predicted"/>
<dbReference type="Gene3D" id="3.30.160.60">
    <property type="entry name" value="Classic Zinc Finger"/>
    <property type="match status" value="2"/>
</dbReference>
<sequence length="701" mass="75580">MDSAMDDGNGPAPVNGSLANQMPLPDAGPAAANNSNRNSNSYSSGDNASDHSSAQMQRNHSQGSRSNAATTHSDGASDNESNADEPAGKSGRKKKSQRFYCKDYPPCNLSFTRSEHLARHIRKHTGERPFVCHCMRRFSRLDNLRQHAQTVHMHEDIPIDSLAATGTRFQRQIRPDRGVRAAQPGGRARAGSLSGPSRGHSKSFSTSNIAPGPGAYGVHGDMRDMRPRPPPLTTVDPRARQQLQQMEPASYRPGPEAYRPMTPTEMTTPTSTTFSNGPATPRWGSGRGGSPFGSRPHSMYAATETPSRRLSVPSADAHFQSPQGAHPPRGHMYSASASSNGGFFSSPTQAPGYLASPGDSAVSSWSRRDSLSSTTDERRRTWHPSSREFGNPAGARNGVPGSSGPPMSASAGNINSHYQPSAPHPPPPMTVAMRPDQRNSDVRLPGIDSFLQCASSLERRAPSPMAVDAERYPAGPPQSILRSPVQQSAPRPSSGHWEGLHNGIDRLAIAAQTPPQQEPSREWNQQPYPPNDSRVQQSVRFEPVAREREDPFVSNGPPNGSAYSRGHQHTMSAPAFNGPTSRQAKRQAWYNGPNGATAGGNAGRVERMVHPNLAEGFAGFPARRLPQTVPEHQPQDQDYHAEEQAHGYDDYSRGPPPSQQPGYRGPPLNPPQNGQPVEGDSFNRLDALVAVATSESKTSAF</sequence>
<name>A0ABP0CDX2_9PEZI</name>
<feature type="compositionally biased region" description="Basic and acidic residues" evidence="5">
    <location>
        <begin position="633"/>
        <end position="652"/>
    </location>
</feature>
<feature type="compositionally biased region" description="Low complexity" evidence="5">
    <location>
        <begin position="180"/>
        <end position="191"/>
    </location>
</feature>
<evidence type="ECO:0000256" key="3">
    <source>
        <dbReference type="ARBA" id="ARBA00022833"/>
    </source>
</evidence>
<evidence type="ECO:0000313" key="8">
    <source>
        <dbReference type="Proteomes" id="UP001642406"/>
    </source>
</evidence>
<feature type="compositionally biased region" description="Polar residues" evidence="5">
    <location>
        <begin position="480"/>
        <end position="491"/>
    </location>
</feature>
<dbReference type="EMBL" id="CAWUHC010000085">
    <property type="protein sequence ID" value="CAK7230274.1"/>
    <property type="molecule type" value="Genomic_DNA"/>
</dbReference>
<keyword evidence="2 4" id="KW-0863">Zinc-finger</keyword>
<feature type="compositionally biased region" description="Low complexity" evidence="5">
    <location>
        <begin position="30"/>
        <end position="44"/>
    </location>
</feature>
<feature type="compositionally biased region" description="Polar residues" evidence="5">
    <location>
        <begin position="45"/>
        <end position="80"/>
    </location>
</feature>
<protein>
    <submittedName>
        <fullName evidence="7">Up in starvation</fullName>
    </submittedName>
</protein>
<keyword evidence="3" id="KW-0862">Zinc</keyword>
<gene>
    <name evidence="7" type="primary">USV1</name>
    <name evidence="7" type="ORF">SBRCBS47491_007531</name>
</gene>
<evidence type="ECO:0000256" key="1">
    <source>
        <dbReference type="ARBA" id="ARBA00022723"/>
    </source>
</evidence>
<dbReference type="PROSITE" id="PS50157">
    <property type="entry name" value="ZINC_FINGER_C2H2_2"/>
    <property type="match status" value="1"/>
</dbReference>
<keyword evidence="1" id="KW-0479">Metal-binding</keyword>
<dbReference type="SUPFAM" id="SSF57667">
    <property type="entry name" value="beta-beta-alpha zinc fingers"/>
    <property type="match status" value="1"/>
</dbReference>
<dbReference type="Proteomes" id="UP001642406">
    <property type="component" value="Unassembled WGS sequence"/>
</dbReference>
<feature type="region of interest" description="Disordered" evidence="5">
    <location>
        <begin position="461"/>
        <end position="500"/>
    </location>
</feature>
<feature type="compositionally biased region" description="Low complexity" evidence="5">
    <location>
        <begin position="262"/>
        <end position="273"/>
    </location>
</feature>
<evidence type="ECO:0000256" key="5">
    <source>
        <dbReference type="SAM" id="MobiDB-lite"/>
    </source>
</evidence>
<feature type="compositionally biased region" description="Low complexity" evidence="5">
    <location>
        <begin position="398"/>
        <end position="412"/>
    </location>
</feature>
<keyword evidence="8" id="KW-1185">Reference proteome</keyword>
<feature type="compositionally biased region" description="Low complexity" evidence="5">
    <location>
        <begin position="334"/>
        <end position="346"/>
    </location>
</feature>
<evidence type="ECO:0000313" key="7">
    <source>
        <dbReference type="EMBL" id="CAK7230274.1"/>
    </source>
</evidence>
<accession>A0ABP0CDX2</accession>
<evidence type="ECO:0000256" key="4">
    <source>
        <dbReference type="PROSITE-ProRule" id="PRU00042"/>
    </source>
</evidence>
<feature type="region of interest" description="Disordered" evidence="5">
    <location>
        <begin position="513"/>
        <end position="597"/>
    </location>
</feature>
<dbReference type="PANTHER" id="PTHR23235:SF127">
    <property type="entry name" value="TRANSCRIPTION FACTOR, PUTATIVE (AFU_ORTHOLOGUE AFUA_3G09820)-RELATED"/>
    <property type="match status" value="1"/>
</dbReference>
<evidence type="ECO:0000256" key="2">
    <source>
        <dbReference type="ARBA" id="ARBA00022771"/>
    </source>
</evidence>
<feature type="region of interest" description="Disordered" evidence="5">
    <location>
        <begin position="262"/>
        <end position="443"/>
    </location>
</feature>
<feature type="region of interest" description="Disordered" evidence="5">
    <location>
        <begin position="176"/>
        <end position="234"/>
    </location>
</feature>
<feature type="region of interest" description="Disordered" evidence="5">
    <location>
        <begin position="627"/>
        <end position="683"/>
    </location>
</feature>
<reference evidence="7 8" key="1">
    <citation type="submission" date="2024-01" db="EMBL/GenBank/DDBJ databases">
        <authorList>
            <person name="Allen C."/>
            <person name="Tagirdzhanova G."/>
        </authorList>
    </citation>
    <scope>NUCLEOTIDE SEQUENCE [LARGE SCALE GENOMIC DNA]</scope>
</reference>
<dbReference type="InterPro" id="IPR036236">
    <property type="entry name" value="Znf_C2H2_sf"/>
</dbReference>
<evidence type="ECO:0000259" key="6">
    <source>
        <dbReference type="PROSITE" id="PS50157"/>
    </source>
</evidence>